<dbReference type="InterPro" id="IPR012674">
    <property type="entry name" value="Calycin"/>
</dbReference>
<accession>A0AAV1U3K1</accession>
<name>A0AAV1U3K1_9STRA</name>
<dbReference type="GO" id="GO:0016831">
    <property type="term" value="F:carboxy-lyase activity"/>
    <property type="evidence" value="ECO:0007669"/>
    <property type="project" value="InterPro"/>
</dbReference>
<reference evidence="1" key="1">
    <citation type="submission" date="2024-01" db="EMBL/GenBank/DDBJ databases">
        <authorList>
            <person name="Webb A."/>
        </authorList>
    </citation>
    <scope>NUCLEOTIDE SEQUENCE</scope>
    <source>
        <strain evidence="1">Pm1</strain>
    </source>
</reference>
<dbReference type="AlphaFoldDB" id="A0AAV1U3K1"/>
<dbReference type="InterPro" id="IPR008729">
    <property type="entry name" value="PA_de_COase"/>
</dbReference>
<dbReference type="Gene3D" id="2.40.128.20">
    <property type="match status" value="1"/>
</dbReference>
<evidence type="ECO:0000313" key="1">
    <source>
        <dbReference type="EMBL" id="CAK7928407.1"/>
    </source>
</evidence>
<gene>
    <name evidence="1" type="ORF">PM001_LOCUS13557</name>
</gene>
<dbReference type="Pfam" id="PF05870">
    <property type="entry name" value="PA_decarbox"/>
    <property type="match status" value="1"/>
</dbReference>
<dbReference type="PANTHER" id="PTHR40087">
    <property type="entry name" value="PHENOLIC ACID DECARBOXYLASE PADC"/>
    <property type="match status" value="1"/>
</dbReference>
<comment type="caution">
    <text evidence="1">The sequence shown here is derived from an EMBL/GenBank/DDBJ whole genome shotgun (WGS) entry which is preliminary data.</text>
</comment>
<organism evidence="1 2">
    <name type="scientific">Peronospora matthiolae</name>
    <dbReference type="NCBI Taxonomy" id="2874970"/>
    <lineage>
        <taxon>Eukaryota</taxon>
        <taxon>Sar</taxon>
        <taxon>Stramenopiles</taxon>
        <taxon>Oomycota</taxon>
        <taxon>Peronosporomycetes</taxon>
        <taxon>Peronosporales</taxon>
        <taxon>Peronosporaceae</taxon>
        <taxon>Peronospora</taxon>
    </lineage>
</organism>
<dbReference type="PANTHER" id="PTHR40087:SF1">
    <property type="entry name" value="PHENOLIC ACID DECARBOXYLASE PADC"/>
    <property type="match status" value="1"/>
</dbReference>
<evidence type="ECO:0008006" key="3">
    <source>
        <dbReference type="Google" id="ProtNLM"/>
    </source>
</evidence>
<protein>
    <recommendedName>
        <fullName evidence="3">Phenol acid carboxylase</fullName>
    </recommendedName>
</protein>
<sequence length="178" mass="20541">MPMQVPGYHTNTSLHPSFDKDIRGLHLLYDYDAESADGKPEKWRYEMWFYSENRIVYSIHGGPMAGRLNYQTAAFQCIRPGELWQCNWLEETGTIVSLVYDILNQKITTMIGFSKGHWDHPEEAHGDKRNPEDFARWRKLAEIGNNRDRLILSEQANILETFRGAGNLVPIALDAETL</sequence>
<dbReference type="SUPFAM" id="SSF50814">
    <property type="entry name" value="Lipocalins"/>
    <property type="match status" value="1"/>
</dbReference>
<evidence type="ECO:0000313" key="2">
    <source>
        <dbReference type="Proteomes" id="UP001162060"/>
    </source>
</evidence>
<dbReference type="Proteomes" id="UP001162060">
    <property type="component" value="Unassembled WGS sequence"/>
</dbReference>
<dbReference type="EMBL" id="CAKLBY020000124">
    <property type="protein sequence ID" value="CAK7928407.1"/>
    <property type="molecule type" value="Genomic_DNA"/>
</dbReference>
<proteinExistence type="predicted"/>